<organism evidence="1 2">
    <name type="scientific">Nonomuraea cypriaca</name>
    <dbReference type="NCBI Taxonomy" id="1187855"/>
    <lineage>
        <taxon>Bacteria</taxon>
        <taxon>Bacillati</taxon>
        <taxon>Actinomycetota</taxon>
        <taxon>Actinomycetes</taxon>
        <taxon>Streptosporangiales</taxon>
        <taxon>Streptosporangiaceae</taxon>
        <taxon>Nonomuraea</taxon>
    </lineage>
</organism>
<proteinExistence type="predicted"/>
<evidence type="ECO:0000313" key="1">
    <source>
        <dbReference type="EMBL" id="MBF8185539.1"/>
    </source>
</evidence>
<dbReference type="EMBL" id="JADOGI010000015">
    <property type="protein sequence ID" value="MBF8185539.1"/>
    <property type="molecule type" value="Genomic_DNA"/>
</dbReference>
<dbReference type="AlphaFoldDB" id="A0A931EVD9"/>
<dbReference type="Proteomes" id="UP000605361">
    <property type="component" value="Unassembled WGS sequence"/>
</dbReference>
<sequence>MSMRGENTQVDMTSAETHVIVGGKTTYVAVTEELADVAGGKRWLRFGPDQEGVLALLAPGAADSPITDLTLARNARLYTSGELSATQDPLGTHYAIIYDFAQALKKFGPRKYVELNFDQSLAAVKALLPQDGLKKVMKGVTGVGDEYHARLGAELLKAAKGVTATYDLWVNGDSPAKLVMNVPLKGAAVETEMVFSEWGLAKVTVPAENETKSVPSL</sequence>
<reference evidence="1" key="1">
    <citation type="submission" date="2020-11" db="EMBL/GenBank/DDBJ databases">
        <title>Whole-genome analyses of Nonomuraea sp. K274.</title>
        <authorList>
            <person name="Veyisoglu A."/>
        </authorList>
    </citation>
    <scope>NUCLEOTIDE SEQUENCE</scope>
    <source>
        <strain evidence="1">K274</strain>
    </source>
</reference>
<name>A0A931EVD9_9ACTN</name>
<gene>
    <name evidence="1" type="ORF">ITP53_07270</name>
</gene>
<keyword evidence="2" id="KW-1185">Reference proteome</keyword>
<protein>
    <submittedName>
        <fullName evidence="1">Uncharacterized protein</fullName>
    </submittedName>
</protein>
<dbReference type="Gene3D" id="2.50.20.20">
    <property type="match status" value="1"/>
</dbReference>
<accession>A0A931EVD9</accession>
<comment type="caution">
    <text evidence="1">The sequence shown here is derived from an EMBL/GenBank/DDBJ whole genome shotgun (WGS) entry which is preliminary data.</text>
</comment>
<evidence type="ECO:0000313" key="2">
    <source>
        <dbReference type="Proteomes" id="UP000605361"/>
    </source>
</evidence>